<dbReference type="OrthoDB" id="6375767at2759"/>
<dbReference type="EMBL" id="KB309538">
    <property type="protein sequence ID" value="ELT94030.1"/>
    <property type="molecule type" value="Genomic_DNA"/>
</dbReference>
<dbReference type="EnsemblMetazoa" id="CapteT154877">
    <property type="protein sequence ID" value="CapteP154877"/>
    <property type="gene ID" value="CapteG154877"/>
</dbReference>
<dbReference type="GO" id="GO:0015629">
    <property type="term" value="C:actin cytoskeleton"/>
    <property type="evidence" value="ECO:0007669"/>
    <property type="project" value="TreeGrafter"/>
</dbReference>
<dbReference type="Gene3D" id="3.40.20.10">
    <property type="entry name" value="Severin"/>
    <property type="match status" value="3"/>
</dbReference>
<protein>
    <recommendedName>
        <fullName evidence="4">Gelsolin-like domain-containing protein</fullName>
    </recommendedName>
</protein>
<dbReference type="GO" id="GO:0051015">
    <property type="term" value="F:actin filament binding"/>
    <property type="evidence" value="ECO:0007669"/>
    <property type="project" value="InterPro"/>
</dbReference>
<dbReference type="PANTHER" id="PTHR11977">
    <property type="entry name" value="VILLIN"/>
    <property type="match status" value="1"/>
</dbReference>
<dbReference type="InterPro" id="IPR007122">
    <property type="entry name" value="Villin/Gelsolin"/>
</dbReference>
<dbReference type="STRING" id="283909.R7TSM5"/>
<keyword evidence="3" id="KW-1185">Reference proteome</keyword>
<name>R7TSM5_CAPTE</name>
<proteinExistence type="predicted"/>
<reference evidence="3" key="1">
    <citation type="submission" date="2012-12" db="EMBL/GenBank/DDBJ databases">
        <authorList>
            <person name="Hellsten U."/>
            <person name="Grimwood J."/>
            <person name="Chapman J.A."/>
            <person name="Shapiro H."/>
            <person name="Aerts A."/>
            <person name="Otillar R.P."/>
            <person name="Terry A.Y."/>
            <person name="Boore J.L."/>
            <person name="Simakov O."/>
            <person name="Marletaz F."/>
            <person name="Cho S.-J."/>
            <person name="Edsinger-Gonzales E."/>
            <person name="Havlak P."/>
            <person name="Kuo D.-H."/>
            <person name="Larsson T."/>
            <person name="Lv J."/>
            <person name="Arendt D."/>
            <person name="Savage R."/>
            <person name="Osoegawa K."/>
            <person name="de Jong P."/>
            <person name="Lindberg D.R."/>
            <person name="Seaver E.C."/>
            <person name="Weisblat D.A."/>
            <person name="Putnam N.H."/>
            <person name="Grigoriev I.V."/>
            <person name="Rokhsar D.S."/>
        </authorList>
    </citation>
    <scope>NUCLEOTIDE SEQUENCE</scope>
    <source>
        <strain evidence="3">I ESC-2004</strain>
    </source>
</reference>
<dbReference type="GO" id="GO:0008154">
    <property type="term" value="P:actin polymerization or depolymerization"/>
    <property type="evidence" value="ECO:0007669"/>
    <property type="project" value="TreeGrafter"/>
</dbReference>
<dbReference type="HOGENOM" id="CLU_937656_0_0_1"/>
<evidence type="ECO:0000313" key="2">
    <source>
        <dbReference type="EnsemblMetazoa" id="CapteP154877"/>
    </source>
</evidence>
<organism evidence="1">
    <name type="scientific">Capitella teleta</name>
    <name type="common">Polychaete worm</name>
    <dbReference type="NCBI Taxonomy" id="283909"/>
    <lineage>
        <taxon>Eukaryota</taxon>
        <taxon>Metazoa</taxon>
        <taxon>Spiralia</taxon>
        <taxon>Lophotrochozoa</taxon>
        <taxon>Annelida</taxon>
        <taxon>Polychaeta</taxon>
        <taxon>Sedentaria</taxon>
        <taxon>Scolecida</taxon>
        <taxon>Capitellidae</taxon>
        <taxon>Capitella</taxon>
    </lineage>
</organism>
<reference evidence="1 3" key="2">
    <citation type="journal article" date="2013" name="Nature">
        <title>Insights into bilaterian evolution from three spiralian genomes.</title>
        <authorList>
            <person name="Simakov O."/>
            <person name="Marletaz F."/>
            <person name="Cho S.J."/>
            <person name="Edsinger-Gonzales E."/>
            <person name="Havlak P."/>
            <person name="Hellsten U."/>
            <person name="Kuo D.H."/>
            <person name="Larsson T."/>
            <person name="Lv J."/>
            <person name="Arendt D."/>
            <person name="Savage R."/>
            <person name="Osoegawa K."/>
            <person name="de Jong P."/>
            <person name="Grimwood J."/>
            <person name="Chapman J.A."/>
            <person name="Shapiro H."/>
            <person name="Aerts A."/>
            <person name="Otillar R.P."/>
            <person name="Terry A.Y."/>
            <person name="Boore J.L."/>
            <person name="Grigoriev I.V."/>
            <person name="Lindberg D.R."/>
            <person name="Seaver E.C."/>
            <person name="Weisblat D.A."/>
            <person name="Putnam N.H."/>
            <person name="Rokhsar D.S."/>
        </authorList>
    </citation>
    <scope>NUCLEOTIDE SEQUENCE</scope>
    <source>
        <strain evidence="1 3">I ESC-2004</strain>
    </source>
</reference>
<dbReference type="InterPro" id="IPR029006">
    <property type="entry name" value="ADF-H/Gelsolin-like_dom_sf"/>
</dbReference>
<gene>
    <name evidence="1" type="ORF">CAPTEDRAFT_154877</name>
</gene>
<dbReference type="OMA" id="KICVRET"/>
<dbReference type="EMBL" id="AMQN01002563">
    <property type="status" value="NOT_ANNOTATED_CDS"/>
    <property type="molecule type" value="Genomic_DNA"/>
</dbReference>
<evidence type="ECO:0000313" key="3">
    <source>
        <dbReference type="Proteomes" id="UP000014760"/>
    </source>
</evidence>
<accession>R7TSM5</accession>
<dbReference type="AlphaFoldDB" id="R7TSM5"/>
<dbReference type="SUPFAM" id="SSF55753">
    <property type="entry name" value="Actin depolymerizing proteins"/>
    <property type="match status" value="1"/>
</dbReference>
<dbReference type="PANTHER" id="PTHR11977:SF130">
    <property type="entry name" value="SEVERIN"/>
    <property type="match status" value="1"/>
</dbReference>
<dbReference type="EMBL" id="AMQN01002562">
    <property type="status" value="NOT_ANNOTATED_CDS"/>
    <property type="molecule type" value="Genomic_DNA"/>
</dbReference>
<reference evidence="2" key="3">
    <citation type="submission" date="2015-06" db="UniProtKB">
        <authorList>
            <consortium name="EnsemblMetazoa"/>
        </authorList>
    </citation>
    <scope>IDENTIFICATION</scope>
</reference>
<sequence>MGRDAVTEDYLTSVVKLHELDTFLGKRGIVHREVQGFESGVFLKYFNPITLWKGSSDQNYRQTQVKKSNHSARLLVFFKPDPHMTQVIVKEVSTHGLELDNTRIYIMDLGSRLIQWIGCLVGTELALLGLKYTEGIRASRGLRSKVEVINEKLEEDESATLSRHPFYVYLSKDSYRSGRNGSQDLSSSVPIFPSMLRAPKSSVSRLSRIVKNKSKIEYQKVKEGNISLKDLEKAQFAIFENGLECYVWLSNKIPASDANVALEHSHNYLMNSKHPTVPVTILRESQNSAAFQKALVA</sequence>
<dbReference type="GO" id="GO:0005737">
    <property type="term" value="C:cytoplasm"/>
    <property type="evidence" value="ECO:0007669"/>
    <property type="project" value="TreeGrafter"/>
</dbReference>
<evidence type="ECO:0000313" key="1">
    <source>
        <dbReference type="EMBL" id="ELT94030.1"/>
    </source>
</evidence>
<evidence type="ECO:0008006" key="4">
    <source>
        <dbReference type="Google" id="ProtNLM"/>
    </source>
</evidence>
<dbReference type="Proteomes" id="UP000014760">
    <property type="component" value="Unassembled WGS sequence"/>
</dbReference>